<comment type="caution">
    <text evidence="2">The sequence shown here is derived from an EMBL/GenBank/DDBJ whole genome shotgun (WGS) entry which is preliminary data.</text>
</comment>
<evidence type="ECO:0000313" key="3">
    <source>
        <dbReference type="Proteomes" id="UP001464555"/>
    </source>
</evidence>
<proteinExistence type="predicted"/>
<accession>A0ABU9I095</accession>
<sequence>MKIVWTRFAIESIKDIYDYYYKIATPEIAAKVRKTIVSEAKKINNFPHSGQRQQLLSPLLQEHRYFLKGHYKIVYRVVNNEIVTDVFDTRQNPKGLNDPKRKLK</sequence>
<keyword evidence="1" id="KW-1277">Toxin-antitoxin system</keyword>
<reference evidence="2 3" key="1">
    <citation type="submission" date="2024-04" db="EMBL/GenBank/DDBJ databases">
        <title>Flavobacterium sp. DGU11 16S ribosomal RNA gene Genome sequencing and assembly.</title>
        <authorList>
            <person name="Park S."/>
        </authorList>
    </citation>
    <scope>NUCLEOTIDE SEQUENCE [LARGE SCALE GENOMIC DNA]</scope>
    <source>
        <strain evidence="2 3">DGU11</strain>
    </source>
</reference>
<evidence type="ECO:0000313" key="2">
    <source>
        <dbReference type="EMBL" id="MEL1245575.1"/>
    </source>
</evidence>
<gene>
    <name evidence="2" type="ORF">AAEO56_14970</name>
</gene>
<dbReference type="InterPro" id="IPR035093">
    <property type="entry name" value="RelE/ParE_toxin_dom_sf"/>
</dbReference>
<name>A0ABU9I095_9FLAO</name>
<organism evidence="2 3">
    <name type="scientific">Flavobacterium arundinis</name>
    <dbReference type="NCBI Taxonomy" id="3139143"/>
    <lineage>
        <taxon>Bacteria</taxon>
        <taxon>Pseudomonadati</taxon>
        <taxon>Bacteroidota</taxon>
        <taxon>Flavobacteriia</taxon>
        <taxon>Flavobacteriales</taxon>
        <taxon>Flavobacteriaceae</taxon>
        <taxon>Flavobacterium</taxon>
    </lineage>
</organism>
<dbReference type="RefSeq" id="WP_341697872.1">
    <property type="nucleotide sequence ID" value="NZ_JBBYHR010000009.1"/>
</dbReference>
<dbReference type="Gene3D" id="3.30.2310.20">
    <property type="entry name" value="RelE-like"/>
    <property type="match status" value="1"/>
</dbReference>
<evidence type="ECO:0000256" key="1">
    <source>
        <dbReference type="ARBA" id="ARBA00022649"/>
    </source>
</evidence>
<protein>
    <submittedName>
        <fullName evidence="2">Type II toxin-antitoxin system RelE/ParE family toxin</fullName>
    </submittedName>
</protein>
<dbReference type="Pfam" id="PF05016">
    <property type="entry name" value="ParE_toxin"/>
    <property type="match status" value="1"/>
</dbReference>
<dbReference type="Proteomes" id="UP001464555">
    <property type="component" value="Unassembled WGS sequence"/>
</dbReference>
<dbReference type="InterPro" id="IPR007712">
    <property type="entry name" value="RelE/ParE_toxin"/>
</dbReference>
<keyword evidence="3" id="KW-1185">Reference proteome</keyword>
<dbReference type="EMBL" id="JBBYHR010000009">
    <property type="protein sequence ID" value="MEL1245575.1"/>
    <property type="molecule type" value="Genomic_DNA"/>
</dbReference>